<reference evidence="7" key="1">
    <citation type="submission" date="2021-09" db="EMBL/GenBank/DDBJ databases">
        <authorList>
            <consortium name="AG Swart"/>
            <person name="Singh M."/>
            <person name="Singh A."/>
            <person name="Seah K."/>
            <person name="Emmerich C."/>
        </authorList>
    </citation>
    <scope>NUCLEOTIDE SEQUENCE</scope>
    <source>
        <strain evidence="7">ATCC30299</strain>
    </source>
</reference>
<keyword evidence="3" id="KW-0235">DNA replication</keyword>
<comment type="caution">
    <text evidence="7">The sequence shown here is derived from an EMBL/GenBank/DDBJ whole genome shotgun (WGS) entry which is preliminary data.</text>
</comment>
<comment type="similarity">
    <text evidence="2">Belongs to the GINS1/PSF1 family.</text>
</comment>
<name>A0AAU9JTT2_9CILI</name>
<evidence type="ECO:0000256" key="1">
    <source>
        <dbReference type="ARBA" id="ARBA00004123"/>
    </source>
</evidence>
<dbReference type="Proteomes" id="UP001162131">
    <property type="component" value="Unassembled WGS sequence"/>
</dbReference>
<dbReference type="GO" id="GO:0000811">
    <property type="term" value="C:GINS complex"/>
    <property type="evidence" value="ECO:0007669"/>
    <property type="project" value="InterPro"/>
</dbReference>
<comment type="subcellular location">
    <subcellularLocation>
        <location evidence="1">Nucleus</location>
    </subcellularLocation>
</comment>
<dbReference type="GO" id="GO:1902983">
    <property type="term" value="P:DNA strand elongation involved in mitotic DNA replication"/>
    <property type="evidence" value="ECO:0007669"/>
    <property type="project" value="TreeGrafter"/>
</dbReference>
<feature type="domain" description="DNA replication complex GINS protein PSF1 C-terminal" evidence="6">
    <location>
        <begin position="133"/>
        <end position="183"/>
    </location>
</feature>
<dbReference type="CDD" id="cd11710">
    <property type="entry name" value="GINS_A_psf1"/>
    <property type="match status" value="1"/>
</dbReference>
<dbReference type="InterPro" id="IPR056783">
    <property type="entry name" value="PSF1_C"/>
</dbReference>
<evidence type="ECO:0000259" key="5">
    <source>
        <dbReference type="Pfam" id="PF05916"/>
    </source>
</evidence>
<dbReference type="PANTHER" id="PTHR12914">
    <property type="entry name" value="PARTNER OF SLD5"/>
    <property type="match status" value="1"/>
</dbReference>
<dbReference type="SUPFAM" id="SSF158573">
    <property type="entry name" value="GINS helical bundle-like"/>
    <property type="match status" value="1"/>
</dbReference>
<gene>
    <name evidence="7" type="ORF">BSTOLATCC_MIC53250</name>
</gene>
<dbReference type="Pfam" id="PF24997">
    <property type="entry name" value="PSF1_C"/>
    <property type="match status" value="1"/>
</dbReference>
<protein>
    <recommendedName>
        <fullName evidence="9">DNA replication complex GINS protein PSF1</fullName>
    </recommendedName>
</protein>
<evidence type="ECO:0000256" key="2">
    <source>
        <dbReference type="ARBA" id="ARBA00006677"/>
    </source>
</evidence>
<dbReference type="EMBL" id="CAJZBQ010000053">
    <property type="protein sequence ID" value="CAG9331172.1"/>
    <property type="molecule type" value="Genomic_DNA"/>
</dbReference>
<dbReference type="InterPro" id="IPR036224">
    <property type="entry name" value="GINS_bundle-like_dom_sf"/>
</dbReference>
<evidence type="ECO:0000259" key="6">
    <source>
        <dbReference type="Pfam" id="PF24997"/>
    </source>
</evidence>
<dbReference type="PANTHER" id="PTHR12914:SF2">
    <property type="entry name" value="DNA REPLICATION COMPLEX GINS PROTEIN PSF1"/>
    <property type="match status" value="1"/>
</dbReference>
<dbReference type="Gene3D" id="1.20.58.1030">
    <property type="match status" value="1"/>
</dbReference>
<dbReference type="Pfam" id="PF05916">
    <property type="entry name" value="Sld5"/>
    <property type="match status" value="1"/>
</dbReference>
<feature type="domain" description="GINS subunit" evidence="5">
    <location>
        <begin position="57"/>
        <end position="118"/>
    </location>
</feature>
<keyword evidence="4" id="KW-0539">Nucleus</keyword>
<evidence type="ECO:0000256" key="3">
    <source>
        <dbReference type="ARBA" id="ARBA00022705"/>
    </source>
</evidence>
<evidence type="ECO:0000313" key="7">
    <source>
        <dbReference type="EMBL" id="CAG9331172.1"/>
    </source>
</evidence>
<evidence type="ECO:0008006" key="9">
    <source>
        <dbReference type="Google" id="ProtNLM"/>
    </source>
</evidence>
<proteinExistence type="inferred from homology"/>
<dbReference type="InterPro" id="IPR021151">
    <property type="entry name" value="GINS_A"/>
</dbReference>
<accession>A0AAU9JTT2</accession>
<keyword evidence="8" id="KW-1185">Reference proteome</keyword>
<dbReference type="AlphaFoldDB" id="A0AAU9JTT2"/>
<dbReference type="CDD" id="cd21696">
    <property type="entry name" value="GINS_B_Psf1"/>
    <property type="match status" value="1"/>
</dbReference>
<organism evidence="7 8">
    <name type="scientific">Blepharisma stoltei</name>
    <dbReference type="NCBI Taxonomy" id="1481888"/>
    <lineage>
        <taxon>Eukaryota</taxon>
        <taxon>Sar</taxon>
        <taxon>Alveolata</taxon>
        <taxon>Ciliophora</taxon>
        <taxon>Postciliodesmatophora</taxon>
        <taxon>Heterotrichea</taxon>
        <taxon>Heterotrichida</taxon>
        <taxon>Blepharismidae</taxon>
        <taxon>Blepharisma</taxon>
    </lineage>
</organism>
<evidence type="ECO:0000313" key="8">
    <source>
        <dbReference type="Proteomes" id="UP001162131"/>
    </source>
</evidence>
<sequence length="184" mass="20957">MHAEKSKKLVRELKTSKWLPPYNVALISEISQDMASLYEKAVSDLEDRNTDSALIKSSLVNRNKRCVLAYLNYRLTKLECLRLETGPNIPPHFSNQLNKDEMDYFKQYSALLQDYSRKVSKSLDLTGDLQPPKDVFVEVRATEDVGDIVLPETGQVSLEKNTVHLLRRSEAAGLIRQGVLQHIN</sequence>
<evidence type="ECO:0000256" key="4">
    <source>
        <dbReference type="ARBA" id="ARBA00023242"/>
    </source>
</evidence>
<dbReference type="InterPro" id="IPR005339">
    <property type="entry name" value="GINS_Psf1"/>
</dbReference>